<dbReference type="EMBL" id="ABXY01000010">
    <property type="protein sequence ID" value="EEB22149.1"/>
    <property type="molecule type" value="Genomic_DNA"/>
</dbReference>
<comment type="similarity">
    <text evidence="8">Belongs to the aspartate/glutamate racemases family.</text>
</comment>
<feature type="active site" description="Proton donor/acceptor" evidence="8">
    <location>
        <position position="87"/>
    </location>
</feature>
<dbReference type="PANTHER" id="PTHR21198:SF3">
    <property type="entry name" value="GLUTAMATE RACEMASE"/>
    <property type="match status" value="1"/>
</dbReference>
<feature type="active site" description="Proton donor/acceptor" evidence="8">
    <location>
        <position position="200"/>
    </location>
</feature>
<feature type="binding site" evidence="8">
    <location>
        <begin position="56"/>
        <end position="57"/>
    </location>
    <ligand>
        <name>substrate</name>
    </ligand>
</feature>
<comment type="caution">
    <text evidence="9">The sequence shown here is derived from an EMBL/GenBank/DDBJ whole genome shotgun (WGS) entry which is preliminary data.</text>
</comment>
<name>B6XT79_9BIFI</name>
<dbReference type="InterPro" id="IPR015942">
    <property type="entry name" value="Asp/Glu/hydantoin_racemase"/>
</dbReference>
<evidence type="ECO:0000313" key="10">
    <source>
        <dbReference type="Proteomes" id="UP000003882"/>
    </source>
</evidence>
<reference evidence="9 10" key="2">
    <citation type="submission" date="2008-10" db="EMBL/GenBank/DDBJ databases">
        <authorList>
            <person name="Fulton L."/>
            <person name="Clifton S."/>
            <person name="Fulton B."/>
            <person name="Xu J."/>
            <person name="Minx P."/>
            <person name="Pepin K.H."/>
            <person name="Johnson M."/>
            <person name="Bhonagiri V."/>
            <person name="Nash W.E."/>
            <person name="Mardis E.R."/>
            <person name="Wilson R.K."/>
        </authorList>
    </citation>
    <scope>NUCLEOTIDE SEQUENCE [LARGE SCALE GENOMIC DNA]</scope>
    <source>
        <strain evidence="9 10">DSM 16992</strain>
    </source>
</reference>
<dbReference type="NCBIfam" id="TIGR00067">
    <property type="entry name" value="glut_race"/>
    <property type="match status" value="1"/>
</dbReference>
<dbReference type="eggNOG" id="COG0796">
    <property type="taxonomic scope" value="Bacteria"/>
</dbReference>
<evidence type="ECO:0000256" key="2">
    <source>
        <dbReference type="ARBA" id="ARBA00013090"/>
    </source>
</evidence>
<dbReference type="PROSITE" id="PS00923">
    <property type="entry name" value="ASP_GLU_RACEMASE_1"/>
    <property type="match status" value="1"/>
</dbReference>
<dbReference type="UniPathway" id="UPA00219"/>
<dbReference type="HAMAP" id="MF_00258">
    <property type="entry name" value="Glu_racemase"/>
    <property type="match status" value="1"/>
</dbReference>
<dbReference type="SUPFAM" id="SSF53681">
    <property type="entry name" value="Aspartate/glutamate racemase"/>
    <property type="match status" value="2"/>
</dbReference>
<evidence type="ECO:0000256" key="6">
    <source>
        <dbReference type="ARBA" id="ARBA00023316"/>
    </source>
</evidence>
<dbReference type="FunFam" id="3.40.50.1860:FF:000002">
    <property type="entry name" value="Glutamate racemase"/>
    <property type="match status" value="1"/>
</dbReference>
<keyword evidence="5 8" id="KW-0413">Isomerase</keyword>
<dbReference type="Pfam" id="PF01177">
    <property type="entry name" value="Asp_Glu_race"/>
    <property type="match status" value="1"/>
</dbReference>
<comment type="pathway">
    <text evidence="8">Cell wall biogenesis; peptidoglycan biosynthesis.</text>
</comment>
<dbReference type="GO" id="GO:0008881">
    <property type="term" value="F:glutamate racemase activity"/>
    <property type="evidence" value="ECO:0007669"/>
    <property type="project" value="UniProtKB-UniRule"/>
</dbReference>
<gene>
    <name evidence="8 9" type="primary">murI</name>
    <name evidence="9" type="ORF">BIFCAT_00389</name>
</gene>
<accession>B6XT79</accession>
<comment type="function">
    <text evidence="8">Provides the (R)-glutamate required for cell wall biosynthesis.</text>
</comment>
<keyword evidence="6 8" id="KW-0961">Cell wall biogenesis/degradation</keyword>
<dbReference type="PANTHER" id="PTHR21198">
    <property type="entry name" value="GLUTAMATE RACEMASE"/>
    <property type="match status" value="1"/>
</dbReference>
<sequence>MLQYVCVRNKGGRMTSTAPIGVFDSGLGGISVAREIRRDMPNERVLYFGDSANAPYGTKSPEQVRKLSDAIVKRFVEQGVKAVVIACNTATSAAANELRDKYDIPIIGMEPALKVACDRGHGNRQRVIVAATPLTLRERKFAVLMDRFKTDHTIFPEPCPGLVEIVEHGQLDDHDVVMHTLHQYFDQYDLSTIDSVVLGCTHFVFYRDYFRELLPDTAAIIDGNEGTVRHLGVVLESLGKLSPEDAEGGIELANSDTSAQIAQLAQSLLGR</sequence>
<dbReference type="InterPro" id="IPR004391">
    <property type="entry name" value="Glu_race"/>
</dbReference>
<dbReference type="InterPro" id="IPR018187">
    <property type="entry name" value="Asp/Glu_racemase_AS_1"/>
</dbReference>
<dbReference type="Gene3D" id="3.40.50.1860">
    <property type="match status" value="2"/>
</dbReference>
<evidence type="ECO:0000256" key="5">
    <source>
        <dbReference type="ARBA" id="ARBA00023235"/>
    </source>
</evidence>
<dbReference type="GO" id="GO:0071555">
    <property type="term" value="P:cell wall organization"/>
    <property type="evidence" value="ECO:0007669"/>
    <property type="project" value="UniProtKB-KW"/>
</dbReference>
<feature type="binding site" evidence="8">
    <location>
        <begin position="201"/>
        <end position="202"/>
    </location>
    <ligand>
        <name>substrate</name>
    </ligand>
</feature>
<feature type="binding site" evidence="8">
    <location>
        <begin position="24"/>
        <end position="25"/>
    </location>
    <ligand>
        <name>substrate</name>
    </ligand>
</feature>
<keyword evidence="4 8" id="KW-0573">Peptidoglycan synthesis</keyword>
<dbReference type="GO" id="GO:0008360">
    <property type="term" value="P:regulation of cell shape"/>
    <property type="evidence" value="ECO:0007669"/>
    <property type="project" value="UniProtKB-KW"/>
</dbReference>
<organism evidence="9 10">
    <name type="scientific">Bifidobacterium catenulatum DSM 16992 = JCM 1194 = LMG 11043</name>
    <dbReference type="NCBI Taxonomy" id="566552"/>
    <lineage>
        <taxon>Bacteria</taxon>
        <taxon>Bacillati</taxon>
        <taxon>Actinomycetota</taxon>
        <taxon>Actinomycetes</taxon>
        <taxon>Bifidobacteriales</taxon>
        <taxon>Bifidobacteriaceae</taxon>
        <taxon>Bifidobacterium</taxon>
    </lineage>
</organism>
<dbReference type="Proteomes" id="UP000003882">
    <property type="component" value="Unassembled WGS sequence"/>
</dbReference>
<proteinExistence type="inferred from homology"/>
<evidence type="ECO:0000313" key="9">
    <source>
        <dbReference type="EMBL" id="EEB22149.1"/>
    </source>
</evidence>
<dbReference type="EC" id="5.1.1.3" evidence="2 8"/>
<reference evidence="9 10" key="1">
    <citation type="submission" date="2008-10" db="EMBL/GenBank/DDBJ databases">
        <title>Draft genome sequence of Bifidobacterium catenulatum (DSM 16992).</title>
        <authorList>
            <person name="Sudarsanam P."/>
            <person name="Ley R."/>
            <person name="Guruge J."/>
            <person name="Turnbaugh P.J."/>
            <person name="Mahowald M."/>
            <person name="Liep D."/>
            <person name="Gordon J."/>
        </authorList>
    </citation>
    <scope>NUCLEOTIDE SEQUENCE [LARGE SCALE GENOMIC DNA]</scope>
    <source>
        <strain evidence="9 10">DSM 16992</strain>
    </source>
</reference>
<evidence type="ECO:0000256" key="8">
    <source>
        <dbReference type="HAMAP-Rule" id="MF_00258"/>
    </source>
</evidence>
<evidence type="ECO:0000256" key="1">
    <source>
        <dbReference type="ARBA" id="ARBA00001602"/>
    </source>
</evidence>
<comment type="catalytic activity">
    <reaction evidence="1 8">
        <text>L-glutamate = D-glutamate</text>
        <dbReference type="Rhea" id="RHEA:12813"/>
        <dbReference type="ChEBI" id="CHEBI:29985"/>
        <dbReference type="ChEBI" id="CHEBI:29986"/>
        <dbReference type="EC" id="5.1.1.3"/>
    </reaction>
</comment>
<dbReference type="InterPro" id="IPR001920">
    <property type="entry name" value="Asp/Glu_race"/>
</dbReference>
<dbReference type="GO" id="GO:0009252">
    <property type="term" value="P:peptidoglycan biosynthetic process"/>
    <property type="evidence" value="ECO:0007669"/>
    <property type="project" value="UniProtKB-UniRule"/>
</dbReference>
<keyword evidence="3 8" id="KW-0133">Cell shape</keyword>
<feature type="binding site" evidence="8">
    <location>
        <begin position="88"/>
        <end position="89"/>
    </location>
    <ligand>
        <name>substrate</name>
    </ligand>
</feature>
<evidence type="ECO:0000256" key="7">
    <source>
        <dbReference type="ARBA" id="ARBA00070053"/>
    </source>
</evidence>
<evidence type="ECO:0000256" key="4">
    <source>
        <dbReference type="ARBA" id="ARBA00022984"/>
    </source>
</evidence>
<evidence type="ECO:0000256" key="3">
    <source>
        <dbReference type="ARBA" id="ARBA00022960"/>
    </source>
</evidence>
<dbReference type="AlphaFoldDB" id="B6XT79"/>
<protein>
    <recommendedName>
        <fullName evidence="7 8">Glutamate racemase</fullName>
        <ecNumber evidence="2 8">5.1.1.3</ecNumber>
    </recommendedName>
</protein>